<gene>
    <name evidence="1" type="ORF">O0235_06980</name>
</gene>
<dbReference type="RefSeq" id="WP_270057822.1">
    <property type="nucleotide sequence ID" value="NZ_CP115149.1"/>
</dbReference>
<dbReference type="Proteomes" id="UP001212803">
    <property type="component" value="Chromosome"/>
</dbReference>
<dbReference type="Gene3D" id="3.30.2310.20">
    <property type="entry name" value="RelE-like"/>
    <property type="match status" value="1"/>
</dbReference>
<evidence type="ECO:0000313" key="1">
    <source>
        <dbReference type="EMBL" id="WBL37309.1"/>
    </source>
</evidence>
<reference evidence="1 2" key="1">
    <citation type="journal article" date="2023" name="ISME J.">
        <title>Thermophilic Dehalococcoidia with unusual traits shed light on an unexpected past.</title>
        <authorList>
            <person name="Palmer M."/>
            <person name="Covington J.K."/>
            <person name="Zhou E.M."/>
            <person name="Thomas S.C."/>
            <person name="Habib N."/>
            <person name="Seymour C.O."/>
            <person name="Lai D."/>
            <person name="Johnston J."/>
            <person name="Hashimi A."/>
            <person name="Jiao J.Y."/>
            <person name="Muok A.R."/>
            <person name="Liu L."/>
            <person name="Xian W.D."/>
            <person name="Zhi X.Y."/>
            <person name="Li M.M."/>
            <person name="Silva L.P."/>
            <person name="Bowen B.P."/>
            <person name="Louie K."/>
            <person name="Briegel A."/>
            <person name="Pett-Ridge J."/>
            <person name="Weber P.K."/>
            <person name="Tocheva E.I."/>
            <person name="Woyke T."/>
            <person name="Northen T.R."/>
            <person name="Mayali X."/>
            <person name="Li W.J."/>
            <person name="Hedlund B.P."/>
        </authorList>
    </citation>
    <scope>NUCLEOTIDE SEQUENCE [LARGE SCALE GENOMIC DNA]</scope>
    <source>
        <strain evidence="1 2">YIM 72310</strain>
    </source>
</reference>
<dbReference type="InterPro" id="IPR035093">
    <property type="entry name" value="RelE/ParE_toxin_dom_sf"/>
</dbReference>
<name>A0ABY7MBE4_9CHLR</name>
<sequence>MDVEFRTEELRRRYLEPGEAERAWGRPVARKYIQRVDILRAAGSLAELAALASLRLHPLRGARAGQYALSLNDRWRLIVTVDAAGIVRVEEVTNHYGD</sequence>
<accession>A0ABY7MBE4</accession>
<proteinExistence type="predicted"/>
<dbReference type="SUPFAM" id="SSF143011">
    <property type="entry name" value="RelE-like"/>
    <property type="match status" value="1"/>
</dbReference>
<protein>
    <submittedName>
        <fullName evidence="1">Type II toxin-antitoxin system RelE/ParE family toxin</fullName>
    </submittedName>
</protein>
<organism evidence="1 2">
    <name type="scientific">Tepidiforma flava</name>
    <dbReference type="NCBI Taxonomy" id="3004094"/>
    <lineage>
        <taxon>Bacteria</taxon>
        <taxon>Bacillati</taxon>
        <taxon>Chloroflexota</taxon>
        <taxon>Tepidiformia</taxon>
        <taxon>Tepidiformales</taxon>
        <taxon>Tepidiformaceae</taxon>
        <taxon>Tepidiforma</taxon>
    </lineage>
</organism>
<dbReference type="EMBL" id="CP115149">
    <property type="protein sequence ID" value="WBL37309.1"/>
    <property type="molecule type" value="Genomic_DNA"/>
</dbReference>
<evidence type="ECO:0000313" key="2">
    <source>
        <dbReference type="Proteomes" id="UP001212803"/>
    </source>
</evidence>
<keyword evidence="2" id="KW-1185">Reference proteome</keyword>